<dbReference type="PANTHER" id="PTHR43463">
    <property type="entry name" value="NICOTINATE-NUCLEOTIDE--DIMETHYLBENZIMIDAZOLE PHOSPHORIBOSYLTRANSFERASE"/>
    <property type="match status" value="1"/>
</dbReference>
<dbReference type="Gene3D" id="3.40.50.10210">
    <property type="match status" value="1"/>
</dbReference>
<dbReference type="InterPro" id="IPR012825">
    <property type="entry name" value="BluB"/>
</dbReference>
<gene>
    <name evidence="12" type="ORF">SAMN04489725_10754</name>
</gene>
<dbReference type="STRING" id="89784.SAMN04489725_10754"/>
<dbReference type="EC" id="2.4.2.21" evidence="4 10"/>
<dbReference type="CDD" id="cd02439">
    <property type="entry name" value="DMB-PRT_CobT"/>
    <property type="match status" value="1"/>
</dbReference>
<evidence type="ECO:0000313" key="12">
    <source>
        <dbReference type="EMBL" id="SDW51252.1"/>
    </source>
</evidence>
<keyword evidence="13" id="KW-1185">Reference proteome</keyword>
<dbReference type="Pfam" id="PF00881">
    <property type="entry name" value="Nitroreductase"/>
    <property type="match status" value="1"/>
</dbReference>
<evidence type="ECO:0000259" key="11">
    <source>
        <dbReference type="Pfam" id="PF00881"/>
    </source>
</evidence>
<dbReference type="InterPro" id="IPR036087">
    <property type="entry name" value="Nict_dMeBzImd_PRibTrfase_sf"/>
</dbReference>
<feature type="domain" description="Nitroreductase" evidence="11">
    <location>
        <begin position="400"/>
        <end position="566"/>
    </location>
</feature>
<proteinExistence type="inferred from homology"/>
<evidence type="ECO:0000256" key="4">
    <source>
        <dbReference type="ARBA" id="ARBA00011991"/>
    </source>
</evidence>
<sequence>MDGPLQLPDPRPVDPKAYARAQDRLNQLTKPVGSLGLLEPILCDLAAIQGRAIPSVRRPRFLLFAADHGVASNRSISRYGQHVTEEMVVNIAMGTSVSSVMARNMGVALDVYDVGVLRKPRHPRVHVEKVGLGTADFTYGPAMTKEQCGQALANGMKAALRAVEEHGMDLLILGEMGIGNTTAASALAAWLLDLGAQEVVGPGTGIADEAVASKRDAVERACALWQSASQAYEPDSDAYWLAGMAQLGGFELAAMAGAILQASASGVAVLLDGLLAGVCALWATRMRPQTSAYLIAGHRSPEPAHGRILSALGKTPLLDMGLRVGEGTGAMMAWPLIKAGCEIMAETATFADARVSNPFAADLSSDEGHLALNDTDTRREMPPVAVDFDDAERKAVYKAIAARRDVRVFLPDPVPVTVVRRILEAGHQGPSVGYMQPWNFIAIRDKQLLAELAELVERERVRAGEKFPDEQRDYYLRLKVEGLREAPWTICVTNDPTRGGPVVLGRNTIPETDLMSTACAIENMWLAARAEGIGMGWVSMYEKEDLRTLLGIPEHIDPVALLSLGYTPHFADEPILQRVGWRNRIDIDDIVFFNGWAKPWKGDIR</sequence>
<dbReference type="InterPro" id="IPR023195">
    <property type="entry name" value="Nict_dMeBzImd_PRibTrfase_N"/>
</dbReference>
<evidence type="ECO:0000256" key="3">
    <source>
        <dbReference type="ARBA" id="ARBA00007110"/>
    </source>
</evidence>
<evidence type="ECO:0000256" key="6">
    <source>
        <dbReference type="ARBA" id="ARBA00022573"/>
    </source>
</evidence>
<dbReference type="Gene3D" id="3.40.109.10">
    <property type="entry name" value="NADH Oxidase"/>
    <property type="match status" value="1"/>
</dbReference>
<comment type="catalytic activity">
    <reaction evidence="9">
        <text>5,6-dimethylbenzimidazole + nicotinate beta-D-ribonucleotide = alpha-ribazole 5'-phosphate + nicotinate + H(+)</text>
        <dbReference type="Rhea" id="RHEA:11196"/>
        <dbReference type="ChEBI" id="CHEBI:15378"/>
        <dbReference type="ChEBI" id="CHEBI:15890"/>
        <dbReference type="ChEBI" id="CHEBI:32544"/>
        <dbReference type="ChEBI" id="CHEBI:57502"/>
        <dbReference type="ChEBI" id="CHEBI:57918"/>
        <dbReference type="EC" id="2.4.2.21"/>
    </reaction>
</comment>
<protein>
    <recommendedName>
        <fullName evidence="5 10">Nicotinate-nucleotide--dimethylbenzimidazole phosphoribosyltransferase</fullName>
        <ecNumber evidence="4 10">2.4.2.21</ecNumber>
    </recommendedName>
</protein>
<keyword evidence="8 12" id="KW-0808">Transferase</keyword>
<evidence type="ECO:0000256" key="9">
    <source>
        <dbReference type="ARBA" id="ARBA00047340"/>
    </source>
</evidence>
<dbReference type="InterPro" id="IPR029479">
    <property type="entry name" value="Nitroreductase"/>
</dbReference>
<dbReference type="Pfam" id="PF02277">
    <property type="entry name" value="DBI_PRT"/>
    <property type="match status" value="1"/>
</dbReference>
<comment type="similarity">
    <text evidence="3">Belongs to the CobT family.</text>
</comment>
<dbReference type="GO" id="GO:0009236">
    <property type="term" value="P:cobalamin biosynthetic process"/>
    <property type="evidence" value="ECO:0007669"/>
    <property type="project" value="UniProtKB-UniRule"/>
</dbReference>
<reference evidence="13" key="1">
    <citation type="submission" date="2016-10" db="EMBL/GenBank/DDBJ databases">
        <authorList>
            <person name="Varghese N."/>
        </authorList>
    </citation>
    <scope>NUCLEOTIDE SEQUENCE [LARGE SCALE GENOMIC DNA]</scope>
    <source>
        <strain evidence="13">DSM 12489</strain>
    </source>
</reference>
<dbReference type="GO" id="GO:0008939">
    <property type="term" value="F:nicotinate-nucleotide-dimethylbenzimidazole phosphoribosyltransferase activity"/>
    <property type="evidence" value="ECO:0007669"/>
    <property type="project" value="UniProtKB-UniRule"/>
</dbReference>
<evidence type="ECO:0000256" key="8">
    <source>
        <dbReference type="ARBA" id="ARBA00022679"/>
    </source>
</evidence>
<dbReference type="InterPro" id="IPR003200">
    <property type="entry name" value="Nict_dMeBzImd_PRibTrfase"/>
</dbReference>
<dbReference type="InterPro" id="IPR000415">
    <property type="entry name" value="Nitroreductase-like"/>
</dbReference>
<evidence type="ECO:0000256" key="7">
    <source>
        <dbReference type="ARBA" id="ARBA00022676"/>
    </source>
</evidence>
<evidence type="ECO:0000256" key="5">
    <source>
        <dbReference type="ARBA" id="ARBA00015486"/>
    </source>
</evidence>
<dbReference type="AlphaFoldDB" id="A0A1H2U4V5"/>
<dbReference type="Proteomes" id="UP000182589">
    <property type="component" value="Unassembled WGS sequence"/>
</dbReference>
<organism evidence="12 13">
    <name type="scientific">Alicyclobacillus hesperidum</name>
    <dbReference type="NCBI Taxonomy" id="89784"/>
    <lineage>
        <taxon>Bacteria</taxon>
        <taxon>Bacillati</taxon>
        <taxon>Bacillota</taxon>
        <taxon>Bacilli</taxon>
        <taxon>Bacillales</taxon>
        <taxon>Alicyclobacillaceae</taxon>
        <taxon>Alicyclobacillus</taxon>
    </lineage>
</organism>
<dbReference type="EMBL" id="FNOJ01000007">
    <property type="protein sequence ID" value="SDW51252.1"/>
    <property type="molecule type" value="Genomic_DNA"/>
</dbReference>
<name>A0A1H2U4V5_9BACL</name>
<dbReference type="SUPFAM" id="SSF52733">
    <property type="entry name" value="Nicotinate mononucleotide:5,6-dimethylbenzimidazole phosphoribosyltransferase (CobT)"/>
    <property type="match status" value="1"/>
</dbReference>
<dbReference type="SUPFAM" id="SSF55469">
    <property type="entry name" value="FMN-dependent nitroreductase-like"/>
    <property type="match status" value="1"/>
</dbReference>
<keyword evidence="6" id="KW-0169">Cobalamin biosynthesis</keyword>
<dbReference type="NCBIfam" id="TIGR03160">
    <property type="entry name" value="cobT_DBIPRT"/>
    <property type="match status" value="1"/>
</dbReference>
<evidence type="ECO:0000256" key="10">
    <source>
        <dbReference type="NCBIfam" id="TIGR03160"/>
    </source>
</evidence>
<evidence type="ECO:0000256" key="2">
    <source>
        <dbReference type="ARBA" id="ARBA00005049"/>
    </source>
</evidence>
<dbReference type="NCBIfam" id="NF000996">
    <property type="entry name" value="PRK00105.1"/>
    <property type="match status" value="1"/>
</dbReference>
<dbReference type="PANTHER" id="PTHR43463:SF1">
    <property type="entry name" value="NICOTINATE-NUCLEOTIDE--DIMETHYLBENZIMIDAZOLE PHOSPHORIBOSYLTRANSFERASE"/>
    <property type="match status" value="1"/>
</dbReference>
<dbReference type="GO" id="GO:0016491">
    <property type="term" value="F:oxidoreductase activity"/>
    <property type="evidence" value="ECO:0007669"/>
    <property type="project" value="InterPro"/>
</dbReference>
<accession>A0A1H2U4V5</accession>
<dbReference type="UniPathway" id="UPA00061">
    <property type="reaction ID" value="UER00516"/>
</dbReference>
<comment type="function">
    <text evidence="1">Catalyzes the synthesis of alpha-ribazole-5'-phosphate from nicotinate mononucleotide (NAMN) and 5,6-dimethylbenzimidazole (DMB).</text>
</comment>
<evidence type="ECO:0000313" key="13">
    <source>
        <dbReference type="Proteomes" id="UP000182589"/>
    </source>
</evidence>
<dbReference type="Gene3D" id="1.10.1610.10">
    <property type="match status" value="1"/>
</dbReference>
<comment type="pathway">
    <text evidence="2">Nucleoside biosynthesis; alpha-ribazole biosynthesis; alpha-ribazole from 5,6-dimethylbenzimidazole: step 1/2.</text>
</comment>
<evidence type="ECO:0000256" key="1">
    <source>
        <dbReference type="ARBA" id="ARBA00002197"/>
    </source>
</evidence>
<dbReference type="InterPro" id="IPR017846">
    <property type="entry name" value="Nict_dMeBzImd_PRibTrfase_bact"/>
</dbReference>
<keyword evidence="7 12" id="KW-0328">Glycosyltransferase</keyword>
<dbReference type="NCBIfam" id="TIGR02476">
    <property type="entry name" value="BluB"/>
    <property type="match status" value="1"/>
</dbReference>